<protein>
    <submittedName>
        <fullName evidence="1">Uncharacterized protein</fullName>
    </submittedName>
</protein>
<dbReference type="OrthoDB" id="378071at2157"/>
<evidence type="ECO:0000313" key="1">
    <source>
        <dbReference type="EMBL" id="ALU12597.1"/>
    </source>
</evidence>
<name>A0A0U3F4V6_9CREN</name>
<dbReference type="RefSeq" id="WP_075050027.1">
    <property type="nucleotide sequence ID" value="NZ_CP006867.1"/>
</dbReference>
<dbReference type="EMBL" id="CP006867">
    <property type="protein sequence ID" value="ALU12597.1"/>
    <property type="molecule type" value="Genomic_DNA"/>
</dbReference>
<dbReference type="SUPFAM" id="SSF158397">
    <property type="entry name" value="TM1646-like"/>
    <property type="match status" value="1"/>
</dbReference>
<gene>
    <name evidence="1" type="ORF">EYM_05580</name>
</gene>
<dbReference type="Proteomes" id="UP000060778">
    <property type="component" value="Chromosome"/>
</dbReference>
<sequence>MKSLFDLLKRELDTNDLLNVSATTWEELISEYRKFAVMCSESTNRENCGERLREYKRMFKNLFKFRIYKAMIGEEVPNDSVDSNLIELILRIISDYVDALDEVIADENGKVYVIVKRKIEINGMLLHPNELTLANLSEAVALSAFGYVELLRLPSETSDKYEWMKKEKLSSL</sequence>
<dbReference type="AlphaFoldDB" id="A0A0U3F4V6"/>
<dbReference type="STRING" id="940295.EYM_05580"/>
<reference evidence="1 2" key="1">
    <citation type="submission" date="2013-11" db="EMBL/GenBank/DDBJ databases">
        <title>Comparative genomics of Ignicoccus.</title>
        <authorList>
            <person name="Podar M."/>
        </authorList>
    </citation>
    <scope>NUCLEOTIDE SEQUENCE [LARGE SCALE GENOMIC DNA]</scope>
    <source>
        <strain evidence="1 2">DSM 13165</strain>
    </source>
</reference>
<organism evidence="1 2">
    <name type="scientific">Ignicoccus islandicus DSM 13165</name>
    <dbReference type="NCBI Taxonomy" id="940295"/>
    <lineage>
        <taxon>Archaea</taxon>
        <taxon>Thermoproteota</taxon>
        <taxon>Thermoprotei</taxon>
        <taxon>Desulfurococcales</taxon>
        <taxon>Desulfurococcaceae</taxon>
        <taxon>Ignicoccus</taxon>
    </lineage>
</organism>
<evidence type="ECO:0000313" key="2">
    <source>
        <dbReference type="Proteomes" id="UP000060778"/>
    </source>
</evidence>
<proteinExistence type="predicted"/>
<dbReference type="GeneID" id="30680499"/>
<accession>A0A0U3F4V6</accession>
<keyword evidence="2" id="KW-1185">Reference proteome</keyword>
<dbReference type="InterPro" id="IPR024042">
    <property type="entry name" value="TM1646-like_dom_sf"/>
</dbReference>
<dbReference type="KEGG" id="iis:EYM_05580"/>